<comment type="caution">
    <text evidence="1">The sequence shown here is derived from an EMBL/GenBank/DDBJ whole genome shotgun (WGS) entry which is preliminary data.</text>
</comment>
<proteinExistence type="predicted"/>
<evidence type="ECO:0000313" key="2">
    <source>
        <dbReference type="Proteomes" id="UP000478052"/>
    </source>
</evidence>
<keyword evidence="2" id="KW-1185">Reference proteome</keyword>
<accession>A0A6G0YBB3</accession>
<protein>
    <submittedName>
        <fullName evidence="1">Uncharacterized protein</fullName>
    </submittedName>
</protein>
<reference evidence="1 2" key="1">
    <citation type="submission" date="2019-08" db="EMBL/GenBank/DDBJ databases">
        <title>Whole genome of Aphis craccivora.</title>
        <authorList>
            <person name="Voronova N.V."/>
            <person name="Shulinski R.S."/>
            <person name="Bandarenka Y.V."/>
            <person name="Zhorov D.G."/>
            <person name="Warner D."/>
        </authorList>
    </citation>
    <scope>NUCLEOTIDE SEQUENCE [LARGE SCALE GENOMIC DNA]</scope>
    <source>
        <strain evidence="1">180601</strain>
        <tissue evidence="1">Whole Body</tissue>
    </source>
</reference>
<name>A0A6G0YBB3_APHCR</name>
<organism evidence="1 2">
    <name type="scientific">Aphis craccivora</name>
    <name type="common">Cowpea aphid</name>
    <dbReference type="NCBI Taxonomy" id="307492"/>
    <lineage>
        <taxon>Eukaryota</taxon>
        <taxon>Metazoa</taxon>
        <taxon>Ecdysozoa</taxon>
        <taxon>Arthropoda</taxon>
        <taxon>Hexapoda</taxon>
        <taxon>Insecta</taxon>
        <taxon>Pterygota</taxon>
        <taxon>Neoptera</taxon>
        <taxon>Paraneoptera</taxon>
        <taxon>Hemiptera</taxon>
        <taxon>Sternorrhyncha</taxon>
        <taxon>Aphidomorpha</taxon>
        <taxon>Aphidoidea</taxon>
        <taxon>Aphididae</taxon>
        <taxon>Aphidini</taxon>
        <taxon>Aphis</taxon>
        <taxon>Aphis</taxon>
    </lineage>
</organism>
<sequence>MLTYTVRFKKSDVIATFYRCNLDGINCEHFQTWKLTDICQK</sequence>
<feature type="non-terminal residue" evidence="1">
    <location>
        <position position="41"/>
    </location>
</feature>
<evidence type="ECO:0000313" key="1">
    <source>
        <dbReference type="EMBL" id="KAF0752408.1"/>
    </source>
</evidence>
<dbReference type="Proteomes" id="UP000478052">
    <property type="component" value="Unassembled WGS sequence"/>
</dbReference>
<dbReference type="AlphaFoldDB" id="A0A6G0YBB3"/>
<dbReference type="EMBL" id="VUJU01005065">
    <property type="protein sequence ID" value="KAF0752408.1"/>
    <property type="molecule type" value="Genomic_DNA"/>
</dbReference>
<gene>
    <name evidence="1" type="ORF">FWK35_00020855</name>
</gene>